<evidence type="ECO:0008006" key="10">
    <source>
        <dbReference type="Google" id="ProtNLM"/>
    </source>
</evidence>
<proteinExistence type="inferred from homology"/>
<sequence>MPPQAVQRADGGENQGGMSSTLRSALQSIAIFMIVQFAISQFFGNKTPTTVNTPSVSSAKRPIPIWDERPDTTLGDYNPVPQNIAPIWPTNSSLDISIYYAASIVMPTLARVDPETLILKEEDFTLGNWKDSREVDRTIKVPKEVQNNGTLWAHFYIGLHGHVLDPTVGSYDSAKAYHFARPLNQILPKKKVRKTKNLLSGSNETEIVEVDNTPKFASYYHPNFTMAFIPDSGTQQYTTMHPAVRQHVQLEATGARDTSGQNGWYYPILFVNTFWQLRDHMTELNSTVKELPIHITLTNMNNWKMAIYASIDEGMKQNQKQAASGGPMPAGGDGSEFEEFKRVLVDTNIYLLSTTAIVSVLHMIFEMLAFKSDISHWRNKKDNVGVSVRTILANVGMQTVIFLYLMDNSEGTSWMILLGQGMGILLEAWKITKTVDVRVRPAGEGSLLPYKITFEDKHKLSETEEKTKEYDEIAFRYLYMIAVPLLAAYAVYSLVYDTHKSWYSFVITTLVGSVYAYGFLMMVPSLYINYRLKSVAHMPGKTMMYKTLNTFIDDLFAFTIKMPTLHRLATLRDDVIFFIYLYQSYAYKVDYTRVNEFGQGGEDEPVEEKITNKPLAAPAEGAEAKVASKVTGTEKSSAKKRR</sequence>
<evidence type="ECO:0000313" key="8">
    <source>
        <dbReference type="EMBL" id="KAK0513053.1"/>
    </source>
</evidence>
<evidence type="ECO:0000256" key="4">
    <source>
        <dbReference type="ARBA" id="ARBA00022989"/>
    </source>
</evidence>
<feature type="transmembrane region" description="Helical" evidence="7">
    <location>
        <begin position="412"/>
        <end position="429"/>
    </location>
</feature>
<feature type="region of interest" description="Disordered" evidence="6">
    <location>
        <begin position="599"/>
        <end position="642"/>
    </location>
</feature>
<feature type="transmembrane region" description="Helical" evidence="7">
    <location>
        <begin position="477"/>
        <end position="496"/>
    </location>
</feature>
<dbReference type="Proteomes" id="UP001166286">
    <property type="component" value="Unassembled WGS sequence"/>
</dbReference>
<gene>
    <name evidence="8" type="ORF">JMJ35_005070</name>
</gene>
<evidence type="ECO:0000256" key="6">
    <source>
        <dbReference type="SAM" id="MobiDB-lite"/>
    </source>
</evidence>
<dbReference type="PANTHER" id="PTHR21347:SF0">
    <property type="entry name" value="LIPID SCRAMBLASE CLPTM1L"/>
    <property type="match status" value="1"/>
</dbReference>
<accession>A0AA39R4A3</accession>
<feature type="transmembrane region" description="Helical" evidence="7">
    <location>
        <begin position="386"/>
        <end position="406"/>
    </location>
</feature>
<evidence type="ECO:0000256" key="1">
    <source>
        <dbReference type="ARBA" id="ARBA00004141"/>
    </source>
</evidence>
<comment type="caution">
    <text evidence="8">The sequence shown here is derived from an EMBL/GenBank/DDBJ whole genome shotgun (WGS) entry which is preliminary data.</text>
</comment>
<dbReference type="AlphaFoldDB" id="A0AA39R4A3"/>
<evidence type="ECO:0000256" key="3">
    <source>
        <dbReference type="ARBA" id="ARBA00022692"/>
    </source>
</evidence>
<keyword evidence="3 7" id="KW-0812">Transmembrane</keyword>
<dbReference type="Pfam" id="PF05602">
    <property type="entry name" value="CLPTM1"/>
    <property type="match status" value="1"/>
</dbReference>
<keyword evidence="9" id="KW-1185">Reference proteome</keyword>
<keyword evidence="5 7" id="KW-0472">Membrane</keyword>
<dbReference type="GO" id="GO:0016020">
    <property type="term" value="C:membrane"/>
    <property type="evidence" value="ECO:0007669"/>
    <property type="project" value="UniProtKB-SubCell"/>
</dbReference>
<feature type="transmembrane region" description="Helical" evidence="7">
    <location>
        <begin position="349"/>
        <end position="365"/>
    </location>
</feature>
<comment type="subcellular location">
    <subcellularLocation>
        <location evidence="1">Membrane</location>
        <topology evidence="1">Multi-pass membrane protein</topology>
    </subcellularLocation>
</comment>
<feature type="compositionally biased region" description="Low complexity" evidence="6">
    <location>
        <begin position="613"/>
        <end position="627"/>
    </location>
</feature>
<dbReference type="PANTHER" id="PTHR21347">
    <property type="entry name" value="CLEFT LIP AND PALATE ASSOCIATED TRANSMEMBRANE PROTEIN-RELATED"/>
    <property type="match status" value="1"/>
</dbReference>
<evidence type="ECO:0000256" key="2">
    <source>
        <dbReference type="ARBA" id="ARBA00009310"/>
    </source>
</evidence>
<reference evidence="8" key="1">
    <citation type="submission" date="2023-03" db="EMBL/GenBank/DDBJ databases">
        <title>Complete genome of Cladonia borealis.</title>
        <authorList>
            <person name="Park H."/>
        </authorList>
    </citation>
    <scope>NUCLEOTIDE SEQUENCE</scope>
    <source>
        <strain evidence="8">ANT050790</strain>
    </source>
</reference>
<comment type="similarity">
    <text evidence="2">Belongs to the CLPTM1 family.</text>
</comment>
<evidence type="ECO:0000313" key="9">
    <source>
        <dbReference type="Proteomes" id="UP001166286"/>
    </source>
</evidence>
<dbReference type="GO" id="GO:0012505">
    <property type="term" value="C:endomembrane system"/>
    <property type="evidence" value="ECO:0007669"/>
    <property type="project" value="TreeGrafter"/>
</dbReference>
<evidence type="ECO:0000256" key="7">
    <source>
        <dbReference type="SAM" id="Phobius"/>
    </source>
</evidence>
<dbReference type="EMBL" id="JAFEKC020000009">
    <property type="protein sequence ID" value="KAK0513053.1"/>
    <property type="molecule type" value="Genomic_DNA"/>
</dbReference>
<protein>
    <recommendedName>
        <fullName evidence="10">Cleft lip and palate transmembrane 1</fullName>
    </recommendedName>
</protein>
<keyword evidence="4 7" id="KW-1133">Transmembrane helix</keyword>
<feature type="transmembrane region" description="Helical" evidence="7">
    <location>
        <begin position="502"/>
        <end position="528"/>
    </location>
</feature>
<organism evidence="8 9">
    <name type="scientific">Cladonia borealis</name>
    <dbReference type="NCBI Taxonomy" id="184061"/>
    <lineage>
        <taxon>Eukaryota</taxon>
        <taxon>Fungi</taxon>
        <taxon>Dikarya</taxon>
        <taxon>Ascomycota</taxon>
        <taxon>Pezizomycotina</taxon>
        <taxon>Lecanoromycetes</taxon>
        <taxon>OSLEUM clade</taxon>
        <taxon>Lecanoromycetidae</taxon>
        <taxon>Lecanorales</taxon>
        <taxon>Lecanorineae</taxon>
        <taxon>Cladoniaceae</taxon>
        <taxon>Cladonia</taxon>
    </lineage>
</organism>
<dbReference type="InterPro" id="IPR008429">
    <property type="entry name" value="CLPTM1"/>
</dbReference>
<evidence type="ECO:0000256" key="5">
    <source>
        <dbReference type="ARBA" id="ARBA00023136"/>
    </source>
</evidence>
<name>A0AA39R4A3_9LECA</name>